<dbReference type="AlphaFoldDB" id="A0A1F6URF4"/>
<proteinExistence type="predicted"/>
<name>A0A1F6URF4_9BACT</name>
<accession>A0A1F6URF4</accession>
<reference evidence="1 2" key="1">
    <citation type="journal article" date="2016" name="Nat. Commun.">
        <title>Thousands of microbial genomes shed light on interconnected biogeochemical processes in an aquifer system.</title>
        <authorList>
            <person name="Anantharaman K."/>
            <person name="Brown C.T."/>
            <person name="Hug L.A."/>
            <person name="Sharon I."/>
            <person name="Castelle C.J."/>
            <person name="Probst A.J."/>
            <person name="Thomas B.C."/>
            <person name="Singh A."/>
            <person name="Wilkins M.J."/>
            <person name="Karaoz U."/>
            <person name="Brodie E.L."/>
            <person name="Williams K.H."/>
            <person name="Hubbard S.S."/>
            <person name="Banfield J.F."/>
        </authorList>
    </citation>
    <scope>NUCLEOTIDE SEQUENCE [LARGE SCALE GENOMIC DNA]</scope>
</reference>
<gene>
    <name evidence="1" type="ORF">A2814_01435</name>
</gene>
<protein>
    <recommendedName>
        <fullName evidence="3">Toxin</fullName>
    </recommendedName>
</protein>
<organism evidence="1 2">
    <name type="scientific">Candidatus Nomurabacteria bacterium RIFCSPHIGHO2_01_FULL_38_19</name>
    <dbReference type="NCBI Taxonomy" id="1801732"/>
    <lineage>
        <taxon>Bacteria</taxon>
        <taxon>Candidatus Nomuraibacteriota</taxon>
    </lineage>
</organism>
<sequence>MQKVDFNDVMVAINRGNILDIVHHPQRKKYPNQRIFIIQINQYAYLVPFIEDEEKIFLKTIYPSRKATKDYIINK</sequence>
<dbReference type="STRING" id="1801732.A2814_01435"/>
<evidence type="ECO:0000313" key="2">
    <source>
        <dbReference type="Proteomes" id="UP000177869"/>
    </source>
</evidence>
<evidence type="ECO:0000313" key="1">
    <source>
        <dbReference type="EMBL" id="OGI59948.1"/>
    </source>
</evidence>
<comment type="caution">
    <text evidence="1">The sequence shown here is derived from an EMBL/GenBank/DDBJ whole genome shotgun (WGS) entry which is preliminary data.</text>
</comment>
<evidence type="ECO:0008006" key="3">
    <source>
        <dbReference type="Google" id="ProtNLM"/>
    </source>
</evidence>
<dbReference type="Proteomes" id="UP000177869">
    <property type="component" value="Unassembled WGS sequence"/>
</dbReference>
<dbReference type="EMBL" id="MFTI01000020">
    <property type="protein sequence ID" value="OGI59948.1"/>
    <property type="molecule type" value="Genomic_DNA"/>
</dbReference>